<reference evidence="3" key="1">
    <citation type="journal article" date="2022" name="Front. Genet.">
        <title>Chromosome-Scale Assembly of the Dendrobium nobile Genome Provides Insights Into the Molecular Mechanism of the Biosynthesis of the Medicinal Active Ingredient of Dendrobium.</title>
        <authorList>
            <person name="Xu Q."/>
            <person name="Niu S.-C."/>
            <person name="Li K.-L."/>
            <person name="Zheng P.-J."/>
            <person name="Zhang X.-J."/>
            <person name="Jia Y."/>
            <person name="Liu Y."/>
            <person name="Niu Y.-X."/>
            <person name="Yu L.-H."/>
            <person name="Chen D.-F."/>
            <person name="Zhang G.-Q."/>
        </authorList>
    </citation>
    <scope>NUCLEOTIDE SEQUENCE</scope>
    <source>
        <tissue evidence="3">Leaf</tissue>
    </source>
</reference>
<evidence type="ECO:0000313" key="3">
    <source>
        <dbReference type="EMBL" id="KAI0497295.1"/>
    </source>
</evidence>
<dbReference type="PANTHER" id="PTHR34482">
    <property type="entry name" value="DNA DAMAGE-INDUCIBLE PROTEIN 1-LIKE"/>
    <property type="match status" value="1"/>
</dbReference>
<keyword evidence="4" id="KW-1185">Reference proteome</keyword>
<comment type="caution">
    <text evidence="3">The sequence shown here is derived from an EMBL/GenBank/DDBJ whole genome shotgun (WGS) entry which is preliminary data.</text>
</comment>
<feature type="region of interest" description="Disordered" evidence="1">
    <location>
        <begin position="44"/>
        <end position="63"/>
    </location>
</feature>
<dbReference type="AlphaFoldDB" id="A0A8T3AT76"/>
<feature type="compositionally biased region" description="Polar residues" evidence="1">
    <location>
        <begin position="1"/>
        <end position="11"/>
    </location>
</feature>
<dbReference type="OrthoDB" id="786614at2759"/>
<dbReference type="InterPro" id="IPR005162">
    <property type="entry name" value="Retrotrans_gag_dom"/>
</dbReference>
<accession>A0A8T3AT76</accession>
<gene>
    <name evidence="3" type="ORF">KFK09_020518</name>
</gene>
<dbReference type="Pfam" id="PF03732">
    <property type="entry name" value="Retrotrans_gag"/>
    <property type="match status" value="1"/>
</dbReference>
<evidence type="ECO:0000313" key="4">
    <source>
        <dbReference type="Proteomes" id="UP000829196"/>
    </source>
</evidence>
<dbReference type="PANTHER" id="PTHR34482:SF36">
    <property type="entry name" value="RETROTRANSPOSON GAG DOMAIN-CONTAINING PROTEIN"/>
    <property type="match status" value="1"/>
</dbReference>
<evidence type="ECO:0000259" key="2">
    <source>
        <dbReference type="Pfam" id="PF03732"/>
    </source>
</evidence>
<proteinExistence type="predicted"/>
<sequence>MDPEQNATDGNNMEEGRELPEVAEPQRNNTMESFAQMMEAMTQKIRTSQNQTGGSGGGGQPMDKNLKLFQDMKPPLFSGGGPIEAEDWLMRIEKILEGMSCPEERRVTLAAYVFDGEAERWWRSQLEQIFRGTPSSQVDWEEFVEVFRDCYVPKSARRQMQDKFNRLVQGDRSVSQYEAEFMMLSRYAPHLIPDVEEKCNRFLNGLKDVIRQPLIPFRIEDYSVLVERARRIEMDILATQKRRDF</sequence>
<feature type="region of interest" description="Disordered" evidence="1">
    <location>
        <begin position="1"/>
        <end position="33"/>
    </location>
</feature>
<feature type="domain" description="Retrotransposon gag" evidence="2">
    <location>
        <begin position="109"/>
        <end position="208"/>
    </location>
</feature>
<evidence type="ECO:0000256" key="1">
    <source>
        <dbReference type="SAM" id="MobiDB-lite"/>
    </source>
</evidence>
<dbReference type="Proteomes" id="UP000829196">
    <property type="component" value="Unassembled WGS sequence"/>
</dbReference>
<dbReference type="EMBL" id="JAGYWB010000015">
    <property type="protein sequence ID" value="KAI0497295.1"/>
    <property type="molecule type" value="Genomic_DNA"/>
</dbReference>
<name>A0A8T3AT76_DENNO</name>
<protein>
    <recommendedName>
        <fullName evidence="2">Retrotransposon gag domain-containing protein</fullName>
    </recommendedName>
</protein>
<organism evidence="3 4">
    <name type="scientific">Dendrobium nobile</name>
    <name type="common">Orchid</name>
    <dbReference type="NCBI Taxonomy" id="94219"/>
    <lineage>
        <taxon>Eukaryota</taxon>
        <taxon>Viridiplantae</taxon>
        <taxon>Streptophyta</taxon>
        <taxon>Embryophyta</taxon>
        <taxon>Tracheophyta</taxon>
        <taxon>Spermatophyta</taxon>
        <taxon>Magnoliopsida</taxon>
        <taxon>Liliopsida</taxon>
        <taxon>Asparagales</taxon>
        <taxon>Orchidaceae</taxon>
        <taxon>Epidendroideae</taxon>
        <taxon>Malaxideae</taxon>
        <taxon>Dendrobiinae</taxon>
        <taxon>Dendrobium</taxon>
    </lineage>
</organism>